<dbReference type="AlphaFoldDB" id="A0A382HBJ8"/>
<name>A0A382HBJ8_9ZZZZ</name>
<protein>
    <submittedName>
        <fullName evidence="1">Uncharacterized protein</fullName>
    </submittedName>
</protein>
<organism evidence="1">
    <name type="scientific">marine metagenome</name>
    <dbReference type="NCBI Taxonomy" id="408172"/>
    <lineage>
        <taxon>unclassified sequences</taxon>
        <taxon>metagenomes</taxon>
        <taxon>ecological metagenomes</taxon>
    </lineage>
</organism>
<feature type="non-terminal residue" evidence="1">
    <location>
        <position position="1"/>
    </location>
</feature>
<reference evidence="1" key="1">
    <citation type="submission" date="2018-05" db="EMBL/GenBank/DDBJ databases">
        <authorList>
            <person name="Lanie J.A."/>
            <person name="Ng W.-L."/>
            <person name="Kazmierczak K.M."/>
            <person name="Andrzejewski T.M."/>
            <person name="Davidsen T.M."/>
            <person name="Wayne K.J."/>
            <person name="Tettelin H."/>
            <person name="Glass J.I."/>
            <person name="Rusch D."/>
            <person name="Podicherti R."/>
            <person name="Tsui H.-C.T."/>
            <person name="Winkler M.E."/>
        </authorList>
    </citation>
    <scope>NUCLEOTIDE SEQUENCE</scope>
</reference>
<gene>
    <name evidence="1" type="ORF">METZ01_LOCUS237131</name>
</gene>
<evidence type="ECO:0000313" key="1">
    <source>
        <dbReference type="EMBL" id="SVB84277.1"/>
    </source>
</evidence>
<sequence>VPEQDLADFAEYWNLSMFDDSGSLRIPGGVVDEGGVDYGKYLIPWCKGNSVSVDQTTLRHPRDIISMLVENYRSDIYRRDSNTKKYLDHRCGVTFDDLIRMFGQPLGKGRRIGLVSFDWVRIERILGQMLLFGDIAILSHSSASPGGPKDKQRGYRNTLHRDQSKIIDNIRTRGSLANSWDEMEICRALEESRDTFGYVRFSEKKGWDLYIRDHYGAPSGVEGAVPGNMAGMSPPGRASTMPLPLHLVYAETMARVMARDGNPWGKNQSIIRREISDAVIDGNGVSLPLDDFYLIHSRNSASHMADHTFQRSIGDLASATYQLEEVPNSDPRAWVVKIDPDLIRWRENRRERDRERDAQ</sequence>
<dbReference type="EMBL" id="UINC01060113">
    <property type="protein sequence ID" value="SVB84277.1"/>
    <property type="molecule type" value="Genomic_DNA"/>
</dbReference>
<proteinExistence type="predicted"/>
<accession>A0A382HBJ8</accession>